<gene>
    <name evidence="1" type="primary">ALC62_10869</name>
    <name evidence="1" type="ORF">TNIN_99131</name>
</gene>
<keyword evidence="2" id="KW-1185">Reference proteome</keyword>
<organism evidence="1 2">
    <name type="scientific">Trichonephila inaurata madagascariensis</name>
    <dbReference type="NCBI Taxonomy" id="2747483"/>
    <lineage>
        <taxon>Eukaryota</taxon>
        <taxon>Metazoa</taxon>
        <taxon>Ecdysozoa</taxon>
        <taxon>Arthropoda</taxon>
        <taxon>Chelicerata</taxon>
        <taxon>Arachnida</taxon>
        <taxon>Araneae</taxon>
        <taxon>Araneomorphae</taxon>
        <taxon>Entelegynae</taxon>
        <taxon>Araneoidea</taxon>
        <taxon>Nephilidae</taxon>
        <taxon>Trichonephila</taxon>
        <taxon>Trichonephila inaurata</taxon>
    </lineage>
</organism>
<protein>
    <submittedName>
        <fullName evidence="1">Uncharacterized protein</fullName>
    </submittedName>
</protein>
<evidence type="ECO:0000313" key="1">
    <source>
        <dbReference type="EMBL" id="GFY45005.1"/>
    </source>
</evidence>
<dbReference type="Proteomes" id="UP000886998">
    <property type="component" value="Unassembled WGS sequence"/>
</dbReference>
<dbReference type="EMBL" id="BMAV01004524">
    <property type="protein sequence ID" value="GFY45005.1"/>
    <property type="molecule type" value="Genomic_DNA"/>
</dbReference>
<comment type="caution">
    <text evidence="1">The sequence shown here is derived from an EMBL/GenBank/DDBJ whole genome shotgun (WGS) entry which is preliminary data.</text>
</comment>
<dbReference type="AlphaFoldDB" id="A0A8X6X154"/>
<dbReference type="PANTHER" id="PTHR47018">
    <property type="entry name" value="CXC DOMAIN-CONTAINING PROTEIN-RELATED"/>
    <property type="match status" value="1"/>
</dbReference>
<name>A0A8X6X154_9ARAC</name>
<reference evidence="1" key="1">
    <citation type="submission" date="2020-08" db="EMBL/GenBank/DDBJ databases">
        <title>Multicomponent nature underlies the extraordinary mechanical properties of spider dragline silk.</title>
        <authorList>
            <person name="Kono N."/>
            <person name="Nakamura H."/>
            <person name="Mori M."/>
            <person name="Yoshida Y."/>
            <person name="Ohtoshi R."/>
            <person name="Malay A.D."/>
            <person name="Moran D.A.P."/>
            <person name="Tomita M."/>
            <person name="Numata K."/>
            <person name="Arakawa K."/>
        </authorList>
    </citation>
    <scope>NUCLEOTIDE SEQUENCE</scope>
</reference>
<evidence type="ECO:0000313" key="2">
    <source>
        <dbReference type="Proteomes" id="UP000886998"/>
    </source>
</evidence>
<dbReference type="PANTHER" id="PTHR47018:SF1">
    <property type="entry name" value="TESMIN_TSO1-LIKE CXC DOMAIN-CONTAINING PROTEIN"/>
    <property type="match status" value="1"/>
</dbReference>
<accession>A0A8X6X154</accession>
<sequence>MVSVLKDFIAAECMGDWNQHLQTIERMIPYFHASGHFPNAKSVQLYLQDMQELSIQMDPEEFQKFTEGYFTARRSDGFFLISMDQIIEQILMKSISVEGGPFKCGVMESIIYING</sequence>
<dbReference type="OrthoDB" id="6753017at2759"/>
<proteinExistence type="predicted"/>